<dbReference type="EMBL" id="VLNR01000114">
    <property type="protein sequence ID" value="TSE03386.1"/>
    <property type="molecule type" value="Genomic_DNA"/>
</dbReference>
<sequence>MSEFKDLPIENLPQYVNEDIASGVSETQVFACSVYDIDTFPETLKIGEAGFTLDKAVVLSDDIVFKTDRGFFQMTVQTETGEVKNELGGNKGNKKAKNMFDFYVSNNNKGNLGFVQIYRNVPMVMVVLENTGRHRVIGSVKSPAYMDTVAATSGKGPDDDNGIQITISDSTGNIAPIYEGNITLITDAPAPPTP</sequence>
<proteinExistence type="predicted"/>
<evidence type="ECO:0000313" key="1">
    <source>
        <dbReference type="EMBL" id="TSE03386.1"/>
    </source>
</evidence>
<comment type="caution">
    <text evidence="1">The sequence shown here is derived from an EMBL/GenBank/DDBJ whole genome shotgun (WGS) entry which is preliminary data.</text>
</comment>
<dbReference type="OrthoDB" id="1273457at2"/>
<dbReference type="RefSeq" id="WP_143919010.1">
    <property type="nucleotide sequence ID" value="NZ_CANMXV010000115.1"/>
</dbReference>
<name>A0A554VAR8_9FLAO</name>
<dbReference type="Proteomes" id="UP000318833">
    <property type="component" value="Unassembled WGS sequence"/>
</dbReference>
<keyword evidence="2" id="KW-1185">Reference proteome</keyword>
<accession>A0A554VAR8</accession>
<reference evidence="1 2" key="1">
    <citation type="submission" date="2019-07" db="EMBL/GenBank/DDBJ databases">
        <title>The draft genome sequence of Aquimarina algiphila M91.</title>
        <authorList>
            <person name="Meng X."/>
        </authorList>
    </citation>
    <scope>NUCLEOTIDE SEQUENCE [LARGE SCALE GENOMIC DNA]</scope>
    <source>
        <strain evidence="1 2">M91</strain>
    </source>
</reference>
<dbReference type="AlphaFoldDB" id="A0A554VAR8"/>
<evidence type="ECO:0000313" key="2">
    <source>
        <dbReference type="Proteomes" id="UP000318833"/>
    </source>
</evidence>
<protein>
    <submittedName>
        <fullName evidence="1">Uncharacterized protein</fullName>
    </submittedName>
</protein>
<gene>
    <name evidence="1" type="ORF">FOF46_29405</name>
</gene>
<organism evidence="1 2">
    <name type="scientific">Aquimarina algiphila</name>
    <dbReference type="NCBI Taxonomy" id="2047982"/>
    <lineage>
        <taxon>Bacteria</taxon>
        <taxon>Pseudomonadati</taxon>
        <taxon>Bacteroidota</taxon>
        <taxon>Flavobacteriia</taxon>
        <taxon>Flavobacteriales</taxon>
        <taxon>Flavobacteriaceae</taxon>
        <taxon>Aquimarina</taxon>
    </lineage>
</organism>